<protein>
    <submittedName>
        <fullName evidence="1">Uncharacterized protein</fullName>
    </submittedName>
</protein>
<gene>
    <name evidence="1" type="ORF">L1987_85005</name>
</gene>
<organism evidence="1 2">
    <name type="scientific">Smallanthus sonchifolius</name>
    <dbReference type="NCBI Taxonomy" id="185202"/>
    <lineage>
        <taxon>Eukaryota</taxon>
        <taxon>Viridiplantae</taxon>
        <taxon>Streptophyta</taxon>
        <taxon>Embryophyta</taxon>
        <taxon>Tracheophyta</taxon>
        <taxon>Spermatophyta</taxon>
        <taxon>Magnoliopsida</taxon>
        <taxon>eudicotyledons</taxon>
        <taxon>Gunneridae</taxon>
        <taxon>Pentapetalae</taxon>
        <taxon>asterids</taxon>
        <taxon>campanulids</taxon>
        <taxon>Asterales</taxon>
        <taxon>Asteraceae</taxon>
        <taxon>Asteroideae</taxon>
        <taxon>Heliantheae alliance</taxon>
        <taxon>Millerieae</taxon>
        <taxon>Smallanthus</taxon>
    </lineage>
</organism>
<evidence type="ECO:0000313" key="2">
    <source>
        <dbReference type="Proteomes" id="UP001056120"/>
    </source>
</evidence>
<evidence type="ECO:0000313" key="1">
    <source>
        <dbReference type="EMBL" id="KAI3675415.1"/>
    </source>
</evidence>
<name>A0ACB8XWI4_9ASTR</name>
<accession>A0ACB8XWI4</accession>
<comment type="caution">
    <text evidence="1">The sequence shown here is derived from an EMBL/GenBank/DDBJ whole genome shotgun (WGS) entry which is preliminary data.</text>
</comment>
<dbReference type="EMBL" id="CM042046">
    <property type="protein sequence ID" value="KAI3675415.1"/>
    <property type="molecule type" value="Genomic_DNA"/>
</dbReference>
<dbReference type="Proteomes" id="UP001056120">
    <property type="component" value="Linkage Group LG29"/>
</dbReference>
<sequence>MVVCGGDDGLRRLTVSAFPSVSVCVLQFFIPDPTFPPAYISLLRRFSPIRTLKENDQTSLIAIDSRDSPSVRSIEIPATLAG</sequence>
<reference evidence="1 2" key="2">
    <citation type="journal article" date="2022" name="Mol. Ecol. Resour.">
        <title>The genomes of chicory, endive, great burdock and yacon provide insights into Asteraceae paleo-polyploidization history and plant inulin production.</title>
        <authorList>
            <person name="Fan W."/>
            <person name="Wang S."/>
            <person name="Wang H."/>
            <person name="Wang A."/>
            <person name="Jiang F."/>
            <person name="Liu H."/>
            <person name="Zhao H."/>
            <person name="Xu D."/>
            <person name="Zhang Y."/>
        </authorList>
    </citation>
    <scope>NUCLEOTIDE SEQUENCE [LARGE SCALE GENOMIC DNA]</scope>
    <source>
        <strain evidence="2">cv. Yunnan</strain>
        <tissue evidence="1">Leaves</tissue>
    </source>
</reference>
<proteinExistence type="predicted"/>
<reference evidence="2" key="1">
    <citation type="journal article" date="2022" name="Mol. Ecol. Resour.">
        <title>The genomes of chicory, endive, great burdock and yacon provide insights into Asteraceae palaeo-polyploidization history and plant inulin production.</title>
        <authorList>
            <person name="Fan W."/>
            <person name="Wang S."/>
            <person name="Wang H."/>
            <person name="Wang A."/>
            <person name="Jiang F."/>
            <person name="Liu H."/>
            <person name="Zhao H."/>
            <person name="Xu D."/>
            <person name="Zhang Y."/>
        </authorList>
    </citation>
    <scope>NUCLEOTIDE SEQUENCE [LARGE SCALE GENOMIC DNA]</scope>
    <source>
        <strain evidence="2">cv. Yunnan</strain>
    </source>
</reference>
<keyword evidence="2" id="KW-1185">Reference proteome</keyword>